<name>A0AAN7TGT7_9PEZI</name>
<comment type="caution">
    <text evidence="2">The sequence shown here is derived from an EMBL/GenBank/DDBJ whole genome shotgun (WGS) entry which is preliminary data.</text>
</comment>
<dbReference type="EMBL" id="JAVRRL010000034">
    <property type="protein sequence ID" value="KAK5111973.1"/>
    <property type="molecule type" value="Genomic_DNA"/>
</dbReference>
<keyword evidence="1" id="KW-1133">Transmembrane helix</keyword>
<feature type="transmembrane region" description="Helical" evidence="1">
    <location>
        <begin position="228"/>
        <end position="247"/>
    </location>
</feature>
<proteinExistence type="predicted"/>
<evidence type="ECO:0000313" key="2">
    <source>
        <dbReference type="EMBL" id="KAK5111973.1"/>
    </source>
</evidence>
<sequence length="342" mass="38553">MDMLTASIQRLNCKLPFRRCQLVEICDLDYCPSFLKHLCQNTLTQQWLRRLPLLQSQSPAQLAAQAILSALDSLEDLETADWTVIDFCSGAGGPIPYVEREVNRRREREGKKAIPFRLSDIHPKICLSSLDIDAWIHLSSHSRNLSFIPQPVDASSPPFSVISATTPGDKVAAFDQGFSSDGSKVLRVYCLSFHHFDDEQAERVVRSTLETSDAFAIIELQDRRVGSLVLMVMEFWLVFFISVLWFWDEPLRLLLTYAVPALPAVHCFDGIVSCLRTRTFGEFIGLVEEVLGSKAAVRSGGSGDGRTLLSRGDWVFEHRRVLHTWPVGFMGFTFGRKMVLGR</sequence>
<protein>
    <submittedName>
        <fullName evidence="2">Uncharacterized protein</fullName>
    </submittedName>
</protein>
<keyword evidence="1" id="KW-0812">Transmembrane</keyword>
<gene>
    <name evidence="2" type="ORF">LTR62_004507</name>
</gene>
<evidence type="ECO:0000313" key="3">
    <source>
        <dbReference type="Proteomes" id="UP001310890"/>
    </source>
</evidence>
<reference evidence="2" key="1">
    <citation type="submission" date="2023-08" db="EMBL/GenBank/DDBJ databases">
        <title>Black Yeasts Isolated from many extreme environments.</title>
        <authorList>
            <person name="Coleine C."/>
            <person name="Stajich J.E."/>
            <person name="Selbmann L."/>
        </authorList>
    </citation>
    <scope>NUCLEOTIDE SEQUENCE</scope>
    <source>
        <strain evidence="2">CCFEE 5401</strain>
    </source>
</reference>
<dbReference type="Proteomes" id="UP001310890">
    <property type="component" value="Unassembled WGS sequence"/>
</dbReference>
<evidence type="ECO:0000256" key="1">
    <source>
        <dbReference type="SAM" id="Phobius"/>
    </source>
</evidence>
<dbReference type="AlphaFoldDB" id="A0AAN7TGT7"/>
<accession>A0AAN7TGT7</accession>
<organism evidence="2 3">
    <name type="scientific">Meristemomyces frigidus</name>
    <dbReference type="NCBI Taxonomy" id="1508187"/>
    <lineage>
        <taxon>Eukaryota</taxon>
        <taxon>Fungi</taxon>
        <taxon>Dikarya</taxon>
        <taxon>Ascomycota</taxon>
        <taxon>Pezizomycotina</taxon>
        <taxon>Dothideomycetes</taxon>
        <taxon>Dothideomycetidae</taxon>
        <taxon>Mycosphaerellales</taxon>
        <taxon>Teratosphaeriaceae</taxon>
        <taxon>Meristemomyces</taxon>
    </lineage>
</organism>
<keyword evidence="1" id="KW-0472">Membrane</keyword>